<evidence type="ECO:0000256" key="1">
    <source>
        <dbReference type="ARBA" id="ARBA00004651"/>
    </source>
</evidence>
<evidence type="ECO:0000259" key="12">
    <source>
        <dbReference type="Pfam" id="PF25392"/>
    </source>
</evidence>
<feature type="transmembrane region" description="Helical" evidence="8">
    <location>
        <begin position="167"/>
        <end position="188"/>
    </location>
</feature>
<gene>
    <name evidence="13" type="ORF">EDD54_3561</name>
</gene>
<dbReference type="InterPro" id="IPR011014">
    <property type="entry name" value="MscS_channel_TM-2"/>
</dbReference>
<dbReference type="Pfam" id="PF00924">
    <property type="entry name" value="MS_channel_2nd"/>
    <property type="match status" value="1"/>
</dbReference>
<evidence type="ECO:0000313" key="13">
    <source>
        <dbReference type="EMBL" id="TDP83599.1"/>
    </source>
</evidence>
<evidence type="ECO:0000256" key="3">
    <source>
        <dbReference type="ARBA" id="ARBA00022475"/>
    </source>
</evidence>
<dbReference type="PANTHER" id="PTHR30460:SF0">
    <property type="entry name" value="MODERATE CONDUCTANCE MECHANOSENSITIVE CHANNEL YBIO"/>
    <property type="match status" value="1"/>
</dbReference>
<evidence type="ECO:0000256" key="6">
    <source>
        <dbReference type="ARBA" id="ARBA00023136"/>
    </source>
</evidence>
<dbReference type="InterPro" id="IPR010920">
    <property type="entry name" value="LSM_dom_sf"/>
</dbReference>
<feature type="transmembrane region" description="Helical" evidence="8">
    <location>
        <begin position="248"/>
        <end position="267"/>
    </location>
</feature>
<evidence type="ECO:0000259" key="11">
    <source>
        <dbReference type="Pfam" id="PF21088"/>
    </source>
</evidence>
<keyword evidence="4 8" id="KW-0812">Transmembrane</keyword>
<evidence type="ECO:0000256" key="9">
    <source>
        <dbReference type="SAM" id="SignalP"/>
    </source>
</evidence>
<feature type="transmembrane region" description="Helical" evidence="8">
    <location>
        <begin position="443"/>
        <end position="467"/>
    </location>
</feature>
<dbReference type="Gene3D" id="2.30.30.60">
    <property type="match status" value="1"/>
</dbReference>
<dbReference type="InterPro" id="IPR006685">
    <property type="entry name" value="MscS_channel_2nd"/>
</dbReference>
<accession>A0A4R6RBZ4</accession>
<feature type="compositionally biased region" description="Low complexity" evidence="7">
    <location>
        <begin position="86"/>
        <end position="101"/>
    </location>
</feature>
<dbReference type="EMBL" id="SNXY01000009">
    <property type="protein sequence ID" value="TDP83599.1"/>
    <property type="molecule type" value="Genomic_DNA"/>
</dbReference>
<dbReference type="GO" id="GO:0005886">
    <property type="term" value="C:plasma membrane"/>
    <property type="evidence" value="ECO:0007669"/>
    <property type="project" value="UniProtKB-SubCell"/>
</dbReference>
<feature type="transmembrane region" description="Helical" evidence="8">
    <location>
        <begin position="315"/>
        <end position="339"/>
    </location>
</feature>
<dbReference type="Gene3D" id="1.10.287.1260">
    <property type="match status" value="1"/>
</dbReference>
<comment type="subcellular location">
    <subcellularLocation>
        <location evidence="1">Cell membrane</location>
        <topology evidence="1">Multi-pass membrane protein</topology>
    </subcellularLocation>
</comment>
<feature type="transmembrane region" description="Helical" evidence="8">
    <location>
        <begin position="209"/>
        <end position="236"/>
    </location>
</feature>
<feature type="domain" description="Moderate conductance mechanosensitive channel YbiO-like transmembrane helix 1" evidence="12">
    <location>
        <begin position="401"/>
        <end position="478"/>
    </location>
</feature>
<dbReference type="SUPFAM" id="SSF82861">
    <property type="entry name" value="Mechanosensitive channel protein MscS (YggB), transmembrane region"/>
    <property type="match status" value="1"/>
</dbReference>
<dbReference type="InterPro" id="IPR011066">
    <property type="entry name" value="MscS_channel_C_sf"/>
</dbReference>
<dbReference type="SUPFAM" id="SSF82689">
    <property type="entry name" value="Mechanosensitive channel protein MscS (YggB), C-terminal domain"/>
    <property type="match status" value="1"/>
</dbReference>
<keyword evidence="14" id="KW-1185">Reference proteome</keyword>
<organism evidence="13 14">
    <name type="scientific">Oharaeibacter diazotrophicus</name>
    <dbReference type="NCBI Taxonomy" id="1920512"/>
    <lineage>
        <taxon>Bacteria</taxon>
        <taxon>Pseudomonadati</taxon>
        <taxon>Pseudomonadota</taxon>
        <taxon>Alphaproteobacteria</taxon>
        <taxon>Hyphomicrobiales</taxon>
        <taxon>Pleomorphomonadaceae</taxon>
        <taxon>Oharaeibacter</taxon>
    </lineage>
</organism>
<feature type="transmembrane region" description="Helical" evidence="8">
    <location>
        <begin position="533"/>
        <end position="553"/>
    </location>
</feature>
<dbReference type="Pfam" id="PF21088">
    <property type="entry name" value="MS_channel_1st"/>
    <property type="match status" value="1"/>
</dbReference>
<evidence type="ECO:0000256" key="8">
    <source>
        <dbReference type="SAM" id="Phobius"/>
    </source>
</evidence>
<feature type="signal peptide" evidence="9">
    <location>
        <begin position="1"/>
        <end position="22"/>
    </location>
</feature>
<dbReference type="InterPro" id="IPR023408">
    <property type="entry name" value="MscS_beta-dom_sf"/>
</dbReference>
<feature type="region of interest" description="Disordered" evidence="7">
    <location>
        <begin position="750"/>
        <end position="811"/>
    </location>
</feature>
<feature type="transmembrane region" description="Helical" evidence="8">
    <location>
        <begin position="487"/>
        <end position="512"/>
    </location>
</feature>
<feature type="transmembrane region" description="Helical" evidence="8">
    <location>
        <begin position="360"/>
        <end position="387"/>
    </location>
</feature>
<proteinExistence type="inferred from homology"/>
<feature type="domain" description="Mechanosensitive ion channel transmembrane helices 2/3" evidence="11">
    <location>
        <begin position="538"/>
        <end position="578"/>
    </location>
</feature>
<dbReference type="InterPro" id="IPR049142">
    <property type="entry name" value="MS_channel_1st"/>
</dbReference>
<dbReference type="SUPFAM" id="SSF50182">
    <property type="entry name" value="Sm-like ribonucleoproteins"/>
    <property type="match status" value="1"/>
</dbReference>
<evidence type="ECO:0000256" key="5">
    <source>
        <dbReference type="ARBA" id="ARBA00022989"/>
    </source>
</evidence>
<keyword evidence="6 8" id="KW-0472">Membrane</keyword>
<dbReference type="InterPro" id="IPR045276">
    <property type="entry name" value="YbiO_bact"/>
</dbReference>
<feature type="transmembrane region" description="Helical" evidence="8">
    <location>
        <begin position="559"/>
        <end position="576"/>
    </location>
</feature>
<name>A0A4R6RBZ4_9HYPH</name>
<dbReference type="GO" id="GO:0008381">
    <property type="term" value="F:mechanosensitive monoatomic ion channel activity"/>
    <property type="evidence" value="ECO:0007669"/>
    <property type="project" value="InterPro"/>
</dbReference>
<dbReference type="RefSeq" id="WP_126538680.1">
    <property type="nucleotide sequence ID" value="NZ_BSPM01000009.1"/>
</dbReference>
<dbReference type="PANTHER" id="PTHR30460">
    <property type="entry name" value="MODERATE CONDUCTANCE MECHANOSENSITIVE CHANNEL YBIO"/>
    <property type="match status" value="1"/>
</dbReference>
<feature type="transmembrane region" description="Helical" evidence="8">
    <location>
        <begin position="287"/>
        <end position="309"/>
    </location>
</feature>
<comment type="caution">
    <text evidence="13">The sequence shown here is derived from an EMBL/GenBank/DDBJ whole genome shotgun (WGS) entry which is preliminary data.</text>
</comment>
<keyword evidence="3" id="KW-1003">Cell membrane</keyword>
<feature type="region of interest" description="Disordered" evidence="7">
    <location>
        <begin position="81"/>
        <end position="101"/>
    </location>
</feature>
<evidence type="ECO:0000256" key="4">
    <source>
        <dbReference type="ARBA" id="ARBA00022692"/>
    </source>
</evidence>
<dbReference type="AlphaFoldDB" id="A0A4R6RBZ4"/>
<dbReference type="Gene3D" id="3.30.70.100">
    <property type="match status" value="1"/>
</dbReference>
<dbReference type="Proteomes" id="UP000294547">
    <property type="component" value="Unassembled WGS sequence"/>
</dbReference>
<feature type="chain" id="PRO_5020361789" evidence="9">
    <location>
        <begin position="23"/>
        <end position="811"/>
    </location>
</feature>
<sequence length="811" mass="86360">MPLARIPIALAFLLALVGWAAAQTALPSPLAPAKPAETAATPSTPAAPALSAEDAARALATVIADETARKRLLEDLQRLSAGGGAPSATSAAPTGTAGTVGLERPAAAPTETAPADTSLARELGEYTQEIGRDAVAVLLKIWRGLSNLGHLFDGSAEVDWVRLHDQLISVGQLVLVAFGVFYAGRWVARWPLGLMQRAAEGAPPWRRALFVLLATLLDVLALVLSSLSALSFLLIVSPQNRIDVVESLFLNAFVLIEAVKIGLRALFQARRPSLRLVPLTDATAAFWSFALARLTGFLGYGVMLVFPLVNASIGFAVGLGVRLAIVIAAAATTVVLVHVRRDPLRTELVEATHRLRSGAAALVLATLAHTWHLLVSAYVVVAFLIWVTRPFDAIRYMAVSTILSLVVLGLGGLAISLLNRGIDDGVRLPSELKRALPLLENRLNLLVPAFLRTIRLVVLAALVAGVLQAWDVVDLLGWIESESGSDMVGRIVSALVVIGVAMAAWIVATSWIEFRLSPASGRVSTARARTLLSLFRNAFTIFLVLIAAMLALSQLGVDIAPLIAGAGVVGLAVGFGSQKLVQDIITGAFIQFENAMNEGDVVTVAGISGVVDRLTIRSVGIRDVDGVYHVIPFSSVDSVSNAMRGFAFHVADVTVGYREDIDTVKRLMNVAFERLMAGPNGAAILEPLEMNGITQFIENAVVVRGRIKTLPGQQWAVGRAYNEALKHVFDENGIELPFARTAVLLDAHSGRPEARSAAPAETSADEPGAAAPPSRRRRRPAETIDVPDSPNRRREHGRHDDDGDDDDGEER</sequence>
<dbReference type="InterPro" id="IPR057485">
    <property type="entry name" value="YbiO-like_TM1"/>
</dbReference>
<dbReference type="Pfam" id="PF25392">
    <property type="entry name" value="MS_channel_TM1"/>
    <property type="match status" value="1"/>
</dbReference>
<feature type="compositionally biased region" description="Acidic residues" evidence="7">
    <location>
        <begin position="802"/>
        <end position="811"/>
    </location>
</feature>
<feature type="region of interest" description="Disordered" evidence="7">
    <location>
        <begin position="30"/>
        <end position="51"/>
    </location>
</feature>
<reference evidence="13 14" key="1">
    <citation type="submission" date="2019-03" db="EMBL/GenBank/DDBJ databases">
        <title>Genomic Encyclopedia of Type Strains, Phase IV (KMG-IV): sequencing the most valuable type-strain genomes for metagenomic binning, comparative biology and taxonomic classification.</title>
        <authorList>
            <person name="Goeker M."/>
        </authorList>
    </citation>
    <scope>NUCLEOTIDE SEQUENCE [LARGE SCALE GENOMIC DNA]</scope>
    <source>
        <strain evidence="13 14">DSM 102969</strain>
    </source>
</reference>
<feature type="transmembrane region" description="Helical" evidence="8">
    <location>
        <begin position="393"/>
        <end position="418"/>
    </location>
</feature>
<keyword evidence="9" id="KW-0732">Signal</keyword>
<comment type="similarity">
    <text evidence="2">Belongs to the MscS (TC 1.A.23) family.</text>
</comment>
<evidence type="ECO:0000313" key="14">
    <source>
        <dbReference type="Proteomes" id="UP000294547"/>
    </source>
</evidence>
<feature type="domain" description="Mechanosensitive ion channel MscS" evidence="10">
    <location>
        <begin position="580"/>
        <end position="641"/>
    </location>
</feature>
<dbReference type="OrthoDB" id="9814206at2"/>
<evidence type="ECO:0000256" key="2">
    <source>
        <dbReference type="ARBA" id="ARBA00008017"/>
    </source>
</evidence>
<protein>
    <submittedName>
        <fullName evidence="13">Small conductance mechanosensitive channel</fullName>
    </submittedName>
</protein>
<keyword evidence="5 8" id="KW-1133">Transmembrane helix</keyword>
<evidence type="ECO:0000259" key="10">
    <source>
        <dbReference type="Pfam" id="PF00924"/>
    </source>
</evidence>
<evidence type="ECO:0000256" key="7">
    <source>
        <dbReference type="SAM" id="MobiDB-lite"/>
    </source>
</evidence>